<comment type="caution">
    <text evidence="4">The sequence shown here is derived from an EMBL/GenBank/DDBJ whole genome shotgun (WGS) entry which is preliminary data.</text>
</comment>
<accession>A0A4R3K078</accession>
<keyword evidence="1 4" id="KW-0808">Transferase</keyword>
<dbReference type="PANTHER" id="PTHR43877">
    <property type="entry name" value="AMINOALKYLPHOSPHONATE N-ACETYLTRANSFERASE-RELATED-RELATED"/>
    <property type="match status" value="1"/>
</dbReference>
<dbReference type="Pfam" id="PF00583">
    <property type="entry name" value="Acetyltransf_1"/>
    <property type="match status" value="1"/>
</dbReference>
<dbReference type="OrthoDB" id="9789603at2"/>
<name>A0A4R3K078_9PROT</name>
<feature type="domain" description="N-acetyltransferase" evidence="3">
    <location>
        <begin position="6"/>
        <end position="151"/>
    </location>
</feature>
<protein>
    <submittedName>
        <fullName evidence="4">L-amino acid N-acyltransferase YncA</fullName>
    </submittedName>
</protein>
<dbReference type="EMBL" id="SLZY01000001">
    <property type="protein sequence ID" value="TCS73821.1"/>
    <property type="molecule type" value="Genomic_DNA"/>
</dbReference>
<dbReference type="GO" id="GO:0016747">
    <property type="term" value="F:acyltransferase activity, transferring groups other than amino-acyl groups"/>
    <property type="evidence" value="ECO:0007669"/>
    <property type="project" value="InterPro"/>
</dbReference>
<dbReference type="RefSeq" id="WP_126459884.1">
    <property type="nucleotide sequence ID" value="NZ_AP018721.1"/>
</dbReference>
<dbReference type="PANTHER" id="PTHR43877:SF1">
    <property type="entry name" value="ACETYLTRANSFERASE"/>
    <property type="match status" value="1"/>
</dbReference>
<evidence type="ECO:0000256" key="1">
    <source>
        <dbReference type="ARBA" id="ARBA00022679"/>
    </source>
</evidence>
<dbReference type="SUPFAM" id="SSF55729">
    <property type="entry name" value="Acyl-CoA N-acyltransferases (Nat)"/>
    <property type="match status" value="1"/>
</dbReference>
<evidence type="ECO:0000313" key="5">
    <source>
        <dbReference type="Proteomes" id="UP000295135"/>
    </source>
</evidence>
<dbReference type="Proteomes" id="UP000295135">
    <property type="component" value="Unassembled WGS sequence"/>
</dbReference>
<dbReference type="CDD" id="cd04301">
    <property type="entry name" value="NAT_SF"/>
    <property type="match status" value="1"/>
</dbReference>
<sequence>MPDAELAIRPATVADLPEVLRLYAQPELDNGARLPLDAAERQFARMQSYPDYTLYVAEKAGRIVGTYALLIMDTICHLGAPSGVIEDVGVDPACHGQGIGQAMMRHAIATCRAKGCYKVALSSNLSRQRAHAFYEQLGFEKHGYSFRVQFD</sequence>
<keyword evidence="5" id="KW-1185">Reference proteome</keyword>
<gene>
    <name evidence="4" type="ORF">EDC61_10143</name>
</gene>
<dbReference type="AlphaFoldDB" id="A0A4R3K078"/>
<dbReference type="InterPro" id="IPR000182">
    <property type="entry name" value="GNAT_dom"/>
</dbReference>
<dbReference type="InterPro" id="IPR016181">
    <property type="entry name" value="Acyl_CoA_acyltransferase"/>
</dbReference>
<proteinExistence type="predicted"/>
<keyword evidence="2 4" id="KW-0012">Acyltransferase</keyword>
<evidence type="ECO:0000313" key="4">
    <source>
        <dbReference type="EMBL" id="TCS73821.1"/>
    </source>
</evidence>
<evidence type="ECO:0000259" key="3">
    <source>
        <dbReference type="PROSITE" id="PS51186"/>
    </source>
</evidence>
<dbReference type="PROSITE" id="PS51186">
    <property type="entry name" value="GNAT"/>
    <property type="match status" value="1"/>
</dbReference>
<organism evidence="4 5">
    <name type="scientific">Sulfuritortus calidifontis</name>
    <dbReference type="NCBI Taxonomy" id="1914471"/>
    <lineage>
        <taxon>Bacteria</taxon>
        <taxon>Pseudomonadati</taxon>
        <taxon>Pseudomonadota</taxon>
        <taxon>Betaproteobacteria</taxon>
        <taxon>Nitrosomonadales</taxon>
        <taxon>Thiobacillaceae</taxon>
        <taxon>Sulfuritortus</taxon>
    </lineage>
</organism>
<dbReference type="InterPro" id="IPR050832">
    <property type="entry name" value="Bact_Acetyltransf"/>
</dbReference>
<evidence type="ECO:0000256" key="2">
    <source>
        <dbReference type="ARBA" id="ARBA00023315"/>
    </source>
</evidence>
<dbReference type="Gene3D" id="3.40.630.30">
    <property type="match status" value="1"/>
</dbReference>
<reference evidence="4 5" key="1">
    <citation type="submission" date="2019-03" db="EMBL/GenBank/DDBJ databases">
        <title>Genomic Encyclopedia of Type Strains, Phase IV (KMG-IV): sequencing the most valuable type-strain genomes for metagenomic binning, comparative biology and taxonomic classification.</title>
        <authorList>
            <person name="Goeker M."/>
        </authorList>
    </citation>
    <scope>NUCLEOTIDE SEQUENCE [LARGE SCALE GENOMIC DNA]</scope>
    <source>
        <strain evidence="4 5">DSM 103923</strain>
    </source>
</reference>